<dbReference type="PANTHER" id="PTHR43018:SF2">
    <property type="entry name" value="PHOSPHO-2-DEHYDRO-3-DEOXYHEPTONATE ALDOLASE"/>
    <property type="match status" value="1"/>
</dbReference>
<reference evidence="3 4" key="1">
    <citation type="submission" date="2018-12" db="EMBL/GenBank/DDBJ databases">
        <title>The complete genome of the methanogenic archaea of the candidate phylum Verstraetearchaeota, obtained from the metagenome of underground thermal water.</title>
        <authorList>
            <person name="Kadnikov V.V."/>
            <person name="Mardanov A.V."/>
            <person name="Beletsky A.V."/>
            <person name="Karnachuk O.V."/>
            <person name="Ravin N.V."/>
        </authorList>
    </citation>
    <scope>NUCLEOTIDE SEQUENCE [LARGE SCALE GENOMIC DNA]</scope>
    <source>
        <strain evidence="3">Ch88</strain>
    </source>
</reference>
<dbReference type="NCBIfam" id="TIGR01361">
    <property type="entry name" value="DAHP_synth_Bsub"/>
    <property type="match status" value="1"/>
</dbReference>
<dbReference type="AlphaFoldDB" id="A0A3S3TRZ2"/>
<proteinExistence type="predicted"/>
<organism evidence="3 4">
    <name type="scientific">Methanosuratincola subterraneus</name>
    <dbReference type="NCBI Taxonomy" id="2593994"/>
    <lineage>
        <taxon>Archaea</taxon>
        <taxon>Thermoproteota</taxon>
        <taxon>Methanosuratincolia</taxon>
        <taxon>Candidatus Methanomethylicales</taxon>
        <taxon>Candidatus Methanomethylicaceae</taxon>
        <taxon>Candidatus Methanosuratincola (ex Vanwonterghem et al. 2016)</taxon>
    </lineage>
</organism>
<dbReference type="GO" id="GO:0009073">
    <property type="term" value="P:aromatic amino acid family biosynthetic process"/>
    <property type="evidence" value="ECO:0007669"/>
    <property type="project" value="InterPro"/>
</dbReference>
<gene>
    <name evidence="3" type="ORF">Metus_1386</name>
</gene>
<dbReference type="NCBIfam" id="NF009239">
    <property type="entry name" value="PRK12595.1"/>
    <property type="match status" value="1"/>
</dbReference>
<keyword evidence="1" id="KW-0808">Transferase</keyword>
<evidence type="ECO:0000259" key="2">
    <source>
        <dbReference type="Pfam" id="PF00793"/>
    </source>
</evidence>
<dbReference type="Proteomes" id="UP000288215">
    <property type="component" value="Unassembled WGS sequence"/>
</dbReference>
<comment type="caution">
    <text evidence="3">The sequence shown here is derived from an EMBL/GenBank/DDBJ whole genome shotgun (WGS) entry which is preliminary data.</text>
</comment>
<evidence type="ECO:0000256" key="1">
    <source>
        <dbReference type="ARBA" id="ARBA00022679"/>
    </source>
</evidence>
<dbReference type="InterPro" id="IPR006268">
    <property type="entry name" value="DAHP_syn_2"/>
</dbReference>
<sequence length="326" mass="34925">MIIVLEEESRHLEEVLGGRFRKVRHGGKVAYVSVRQVPRETLDRLHNARIVDTGKPYQLASRSFVEDGTRVRIGEAEFGGKGIQVCAGPCAVESRAQLLEAAEAVKTAGASVLRGGAFKPRTSPYSFQGLGEEGLRILREVSDEVGIPVVTEATSPEQVPVVAEYADAIQIGARNMQNFELLKAAGRSGRPVLLKRGASATIEEWMLAAEYVLLEGNWSVILCERGIRSFDGATRNVFDVAGMALAKALTHLPVIADPSHATGRKDLVMPAAMAAVAAGADGLIVEVHPRPDEALSDGPQSLDPIGFRKMMSEVAKVANAIGRGLR</sequence>
<dbReference type="PANTHER" id="PTHR43018">
    <property type="entry name" value="PHOSPHO-2-DEHYDRO-3-DEOXYHEPTONATE ALDOLASE"/>
    <property type="match status" value="1"/>
</dbReference>
<protein>
    <submittedName>
        <fullName evidence="3">2-keto-3-deoxy-D-arabino-heptulosonate-7-phosphate synthase I beta</fullName>
    </submittedName>
</protein>
<dbReference type="Pfam" id="PF00793">
    <property type="entry name" value="DAHP_synth_1"/>
    <property type="match status" value="1"/>
</dbReference>
<feature type="domain" description="DAHP synthetase I/KDSA" evidence="2">
    <location>
        <begin position="79"/>
        <end position="316"/>
    </location>
</feature>
<dbReference type="Gene3D" id="3.20.20.70">
    <property type="entry name" value="Aldolase class I"/>
    <property type="match status" value="1"/>
</dbReference>
<name>A0A3S3TRZ2_METS7</name>
<dbReference type="NCBIfam" id="NF006421">
    <property type="entry name" value="PRK08673.1"/>
    <property type="match status" value="1"/>
</dbReference>
<dbReference type="SUPFAM" id="SSF51569">
    <property type="entry name" value="Aldolase"/>
    <property type="match status" value="1"/>
</dbReference>
<accession>A0A3S3TRZ2</accession>
<dbReference type="InterPro" id="IPR052899">
    <property type="entry name" value="Class-I_DAHP_synthase"/>
</dbReference>
<dbReference type="GO" id="GO:0016832">
    <property type="term" value="F:aldehyde-lyase activity"/>
    <property type="evidence" value="ECO:0007669"/>
    <property type="project" value="InterPro"/>
</dbReference>
<evidence type="ECO:0000313" key="4">
    <source>
        <dbReference type="Proteomes" id="UP000288215"/>
    </source>
</evidence>
<dbReference type="GO" id="GO:0016740">
    <property type="term" value="F:transferase activity"/>
    <property type="evidence" value="ECO:0007669"/>
    <property type="project" value="UniProtKB-KW"/>
</dbReference>
<dbReference type="EMBL" id="RXGA01000003">
    <property type="protein sequence ID" value="RWX73412.1"/>
    <property type="molecule type" value="Genomic_DNA"/>
</dbReference>
<dbReference type="InterPro" id="IPR006218">
    <property type="entry name" value="DAHP1/KDSA"/>
</dbReference>
<dbReference type="InterPro" id="IPR013785">
    <property type="entry name" value="Aldolase_TIM"/>
</dbReference>
<evidence type="ECO:0000313" key="3">
    <source>
        <dbReference type="EMBL" id="RWX73412.1"/>
    </source>
</evidence>